<gene>
    <name evidence="1" type="ordered locus">Dfer_0533</name>
</gene>
<keyword evidence="2" id="KW-1185">Reference proteome</keyword>
<accession>C6VZI6</accession>
<name>C6VZI6_DYAFD</name>
<dbReference type="KEGG" id="dfe:Dfer_0533"/>
<protein>
    <submittedName>
        <fullName evidence="1">Uncharacterized protein</fullName>
    </submittedName>
</protein>
<dbReference type="AlphaFoldDB" id="C6VZI6"/>
<organism evidence="1 2">
    <name type="scientific">Dyadobacter fermentans (strain ATCC 700827 / DSM 18053 / CIP 107007 / KCTC 52180 / NS114)</name>
    <dbReference type="NCBI Taxonomy" id="471854"/>
    <lineage>
        <taxon>Bacteria</taxon>
        <taxon>Pseudomonadati</taxon>
        <taxon>Bacteroidota</taxon>
        <taxon>Cytophagia</taxon>
        <taxon>Cytophagales</taxon>
        <taxon>Spirosomataceae</taxon>
        <taxon>Dyadobacter</taxon>
    </lineage>
</organism>
<proteinExistence type="predicted"/>
<dbReference type="EMBL" id="CP001619">
    <property type="protein sequence ID" value="ACT91798.1"/>
    <property type="molecule type" value="Genomic_DNA"/>
</dbReference>
<dbReference type="Proteomes" id="UP000002011">
    <property type="component" value="Chromosome"/>
</dbReference>
<reference evidence="1 2" key="1">
    <citation type="journal article" date="2009" name="Stand. Genomic Sci.">
        <title>Complete genome sequence of Dyadobacter fermentans type strain (NS114).</title>
        <authorList>
            <person name="Lang E."/>
            <person name="Lapidus A."/>
            <person name="Chertkov O."/>
            <person name="Brettin T."/>
            <person name="Detter J.C."/>
            <person name="Han C."/>
            <person name="Copeland A."/>
            <person name="Glavina Del Rio T."/>
            <person name="Nolan M."/>
            <person name="Chen F."/>
            <person name="Lucas S."/>
            <person name="Tice H."/>
            <person name="Cheng J.F."/>
            <person name="Land M."/>
            <person name="Hauser L."/>
            <person name="Chang Y.J."/>
            <person name="Jeffries C.D."/>
            <person name="Kopitz M."/>
            <person name="Bruce D."/>
            <person name="Goodwin L."/>
            <person name="Pitluck S."/>
            <person name="Ovchinnikova G."/>
            <person name="Pati A."/>
            <person name="Ivanova N."/>
            <person name="Mavrommatis K."/>
            <person name="Chen A."/>
            <person name="Palaniappan K."/>
            <person name="Chain P."/>
            <person name="Bristow J."/>
            <person name="Eisen J.A."/>
            <person name="Markowitz V."/>
            <person name="Hugenholtz P."/>
            <person name="Goker M."/>
            <person name="Rohde M."/>
            <person name="Kyrpides N.C."/>
            <person name="Klenk H.P."/>
        </authorList>
    </citation>
    <scope>NUCLEOTIDE SEQUENCE [LARGE SCALE GENOMIC DNA]</scope>
    <source>
        <strain evidence="2">ATCC 700827 / DSM 18053 / CIP 107007 / KCTC 52180 / NS114</strain>
    </source>
</reference>
<dbReference type="HOGENOM" id="CLU_2568368_0_0_10"/>
<evidence type="ECO:0000313" key="1">
    <source>
        <dbReference type="EMBL" id="ACT91798.1"/>
    </source>
</evidence>
<evidence type="ECO:0000313" key="2">
    <source>
        <dbReference type="Proteomes" id="UP000002011"/>
    </source>
</evidence>
<sequence length="81" mass="9147">MPKNGSILNIFFSEAQDGILLSFNTMLALDRRFTEKPSKFSAKYLLSSYPIDSVTSIIGCSYFQLLHDPFHFLESSFTGTL</sequence>